<dbReference type="EMBL" id="CP055156">
    <property type="protein sequence ID" value="QNF34984.1"/>
    <property type="molecule type" value="Genomic_DNA"/>
</dbReference>
<feature type="transmembrane region" description="Helical" evidence="6">
    <location>
        <begin position="157"/>
        <end position="177"/>
    </location>
</feature>
<evidence type="ECO:0000256" key="3">
    <source>
        <dbReference type="ARBA" id="ARBA00022692"/>
    </source>
</evidence>
<dbReference type="InterPro" id="IPR002797">
    <property type="entry name" value="Polysacc_synth"/>
</dbReference>
<dbReference type="AlphaFoldDB" id="A0A7G7GCV0"/>
<sequence>MIDLIKKYIKSEVIKNFFVYSFGAIFLKGVTFFLIPIYTKILKPEEFGQLELINTVISILSIIYGFGLTQLVFIKYFKLNKEEKKTFLTKINLIYIGLAVPLFALTAIFLLNNNIFSLPNNSFSIITLILLSAFLTFFQLNFFSISQLEKKAVFLTNFKLLSGILVLVLNVILVYYYRLGISGILFSNFAVLLLTALFIITKNKEYFSFASINKIQKKEVADLLKMGIPFILSSLSSWLMIAADRWLIAYFLQPSSVGIYSVAFKFAIVFEPLLIAPILSVYNPYIFEKFKRNNLNQNSLKLIVGVICIFFLLSIISYLGANLMIDESFSESLSLIPILVLGFAFSLLAQVFAALMIYQNKSKLLVQNVLISSLINIFINCIFIKYFGLFGVATAFLLSNFTWFLLTFFQNYKLKQKLKLAAVYH</sequence>
<feature type="transmembrane region" description="Helical" evidence="6">
    <location>
        <begin position="262"/>
        <end position="282"/>
    </location>
</feature>
<evidence type="ECO:0000256" key="2">
    <source>
        <dbReference type="ARBA" id="ARBA00022475"/>
    </source>
</evidence>
<feature type="transmembrane region" description="Helical" evidence="6">
    <location>
        <begin position="50"/>
        <end position="73"/>
    </location>
</feature>
<feature type="transmembrane region" description="Helical" evidence="6">
    <location>
        <begin position="392"/>
        <end position="409"/>
    </location>
</feature>
<dbReference type="Proteomes" id="UP000515237">
    <property type="component" value="Chromosome"/>
</dbReference>
<feature type="transmembrane region" description="Helical" evidence="6">
    <location>
        <begin position="333"/>
        <end position="358"/>
    </location>
</feature>
<feature type="transmembrane region" description="Helical" evidence="6">
    <location>
        <begin position="183"/>
        <end position="201"/>
    </location>
</feature>
<dbReference type="GO" id="GO:0005886">
    <property type="term" value="C:plasma membrane"/>
    <property type="evidence" value="ECO:0007669"/>
    <property type="project" value="UniProtKB-SubCell"/>
</dbReference>
<comment type="subcellular location">
    <subcellularLocation>
        <location evidence="1">Cell membrane</location>
        <topology evidence="1">Multi-pass membrane protein</topology>
    </subcellularLocation>
</comment>
<evidence type="ECO:0000256" key="6">
    <source>
        <dbReference type="SAM" id="Phobius"/>
    </source>
</evidence>
<feature type="transmembrane region" description="Helical" evidence="6">
    <location>
        <begin position="17"/>
        <end position="38"/>
    </location>
</feature>
<feature type="transmembrane region" description="Helical" evidence="6">
    <location>
        <begin position="222"/>
        <end position="242"/>
    </location>
</feature>
<feature type="transmembrane region" description="Helical" evidence="6">
    <location>
        <begin position="93"/>
        <end position="111"/>
    </location>
</feature>
<reference evidence="7 8" key="1">
    <citation type="journal article" date="2018" name="Int. J. Syst. Evol. Microbiol.">
        <title>Adhaeribacter swui sp. nov., isolated from wet mud.</title>
        <authorList>
            <person name="Kim D.U."/>
            <person name="Kim K.W."/>
            <person name="Kang M.S."/>
            <person name="Kim J.Y."/>
            <person name="Jang J.H."/>
            <person name="Kim M.K."/>
        </authorList>
    </citation>
    <scope>NUCLEOTIDE SEQUENCE [LARGE SCALE GENOMIC DNA]</scope>
    <source>
        <strain evidence="7 8">KCTC 52873</strain>
    </source>
</reference>
<evidence type="ECO:0000313" key="8">
    <source>
        <dbReference type="Proteomes" id="UP000515237"/>
    </source>
</evidence>
<dbReference type="Pfam" id="PF01943">
    <property type="entry name" value="Polysacc_synt"/>
    <property type="match status" value="1"/>
</dbReference>
<keyword evidence="3 6" id="KW-0812">Transmembrane</keyword>
<evidence type="ECO:0000256" key="4">
    <source>
        <dbReference type="ARBA" id="ARBA00022989"/>
    </source>
</evidence>
<gene>
    <name evidence="7" type="ORF">HUW51_20500</name>
</gene>
<dbReference type="KEGG" id="aswu:HUW51_20500"/>
<evidence type="ECO:0000256" key="1">
    <source>
        <dbReference type="ARBA" id="ARBA00004651"/>
    </source>
</evidence>
<organism evidence="7 8">
    <name type="scientific">Adhaeribacter swui</name>
    <dbReference type="NCBI Taxonomy" id="2086471"/>
    <lineage>
        <taxon>Bacteria</taxon>
        <taxon>Pseudomonadati</taxon>
        <taxon>Bacteroidota</taxon>
        <taxon>Cytophagia</taxon>
        <taxon>Cytophagales</taxon>
        <taxon>Hymenobacteraceae</taxon>
        <taxon>Adhaeribacter</taxon>
    </lineage>
</organism>
<dbReference type="RefSeq" id="WP_185271477.1">
    <property type="nucleotide sequence ID" value="NZ_CP055156.1"/>
</dbReference>
<dbReference type="InterPro" id="IPR050833">
    <property type="entry name" value="Poly_Biosynth_Transport"/>
</dbReference>
<accession>A0A7G7GCV0</accession>
<evidence type="ECO:0000256" key="5">
    <source>
        <dbReference type="ARBA" id="ARBA00023136"/>
    </source>
</evidence>
<feature type="transmembrane region" description="Helical" evidence="6">
    <location>
        <begin position="365"/>
        <end position="386"/>
    </location>
</feature>
<keyword evidence="5 6" id="KW-0472">Membrane</keyword>
<keyword evidence="4 6" id="KW-1133">Transmembrane helix</keyword>
<feature type="transmembrane region" description="Helical" evidence="6">
    <location>
        <begin position="302"/>
        <end position="321"/>
    </location>
</feature>
<evidence type="ECO:0000313" key="7">
    <source>
        <dbReference type="EMBL" id="QNF34984.1"/>
    </source>
</evidence>
<protein>
    <submittedName>
        <fullName evidence="7">Oligosaccharide flippase family protein</fullName>
    </submittedName>
</protein>
<proteinExistence type="predicted"/>
<feature type="transmembrane region" description="Helical" evidence="6">
    <location>
        <begin position="123"/>
        <end position="145"/>
    </location>
</feature>
<dbReference type="PANTHER" id="PTHR30250:SF11">
    <property type="entry name" value="O-ANTIGEN TRANSPORTER-RELATED"/>
    <property type="match status" value="1"/>
</dbReference>
<dbReference type="PANTHER" id="PTHR30250">
    <property type="entry name" value="PST FAMILY PREDICTED COLANIC ACID TRANSPORTER"/>
    <property type="match status" value="1"/>
</dbReference>
<keyword evidence="2" id="KW-1003">Cell membrane</keyword>
<keyword evidence="8" id="KW-1185">Reference proteome</keyword>
<name>A0A7G7GCV0_9BACT</name>